<dbReference type="InterPro" id="IPR036097">
    <property type="entry name" value="HisK_dim/P_sf"/>
</dbReference>
<dbReference type="Pfam" id="PF02518">
    <property type="entry name" value="HATPase_c"/>
    <property type="match status" value="1"/>
</dbReference>
<feature type="domain" description="PAC" evidence="10">
    <location>
        <begin position="452"/>
        <end position="502"/>
    </location>
</feature>
<comment type="catalytic activity">
    <reaction evidence="1">
        <text>ATP + protein L-histidine = ADP + protein N-phospho-L-histidine.</text>
        <dbReference type="EC" id="2.7.13.3"/>
    </reaction>
</comment>
<dbReference type="InterPro" id="IPR005467">
    <property type="entry name" value="His_kinase_dom"/>
</dbReference>
<dbReference type="Gene3D" id="3.30.450.20">
    <property type="entry name" value="PAS domain"/>
    <property type="match status" value="2"/>
</dbReference>
<dbReference type="PRINTS" id="PR00344">
    <property type="entry name" value="BCTRLSENSOR"/>
</dbReference>
<dbReference type="PANTHER" id="PTHR43047:SF72">
    <property type="entry name" value="OSMOSENSING HISTIDINE PROTEIN KINASE SLN1"/>
    <property type="match status" value="1"/>
</dbReference>
<dbReference type="SUPFAM" id="SSF47384">
    <property type="entry name" value="Homodimeric domain of signal transducing histidine kinase"/>
    <property type="match status" value="1"/>
</dbReference>
<dbReference type="SUPFAM" id="SSF52172">
    <property type="entry name" value="CheY-like"/>
    <property type="match status" value="1"/>
</dbReference>
<feature type="compositionally biased region" description="Basic and acidic residues" evidence="7">
    <location>
        <begin position="1"/>
        <end position="11"/>
    </location>
</feature>
<dbReference type="InterPro" id="IPR003661">
    <property type="entry name" value="HisK_dim/P_dom"/>
</dbReference>
<evidence type="ECO:0000259" key="8">
    <source>
        <dbReference type="PROSITE" id="PS50109"/>
    </source>
</evidence>
<reference evidence="11 12" key="1">
    <citation type="submission" date="2023-04" db="EMBL/GenBank/DDBJ databases">
        <title>Marinoamorphus aggregata gen. nov., sp. Nov., isolate from tissue of brittle star Ophioplocus japonicus.</title>
        <authorList>
            <person name="Kawano K."/>
            <person name="Sawayama S."/>
            <person name="Nakagawa S."/>
        </authorList>
    </citation>
    <scope>NUCLEOTIDE SEQUENCE [LARGE SCALE GENOMIC DNA]</scope>
    <source>
        <strain evidence="11 12">NKW23</strain>
    </source>
</reference>
<dbReference type="PROSITE" id="PS50113">
    <property type="entry name" value="PAC"/>
    <property type="match status" value="1"/>
</dbReference>
<proteinExistence type="predicted"/>
<evidence type="ECO:0000256" key="4">
    <source>
        <dbReference type="ARBA" id="ARBA00022679"/>
    </source>
</evidence>
<dbReference type="Pfam" id="PF13426">
    <property type="entry name" value="PAS_9"/>
    <property type="match status" value="2"/>
</dbReference>
<organism evidence="11 12">
    <name type="scientific">Paralimibaculum aggregatum</name>
    <dbReference type="NCBI Taxonomy" id="3036245"/>
    <lineage>
        <taxon>Bacteria</taxon>
        <taxon>Pseudomonadati</taxon>
        <taxon>Pseudomonadota</taxon>
        <taxon>Alphaproteobacteria</taxon>
        <taxon>Rhodobacterales</taxon>
        <taxon>Paracoccaceae</taxon>
        <taxon>Paralimibaculum</taxon>
    </lineage>
</organism>
<name>A0ABQ6LN00_9RHOB</name>
<dbReference type="SMART" id="SM00387">
    <property type="entry name" value="HATPase_c"/>
    <property type="match status" value="1"/>
</dbReference>
<feature type="modified residue" description="4-aspartylphosphate" evidence="6">
    <location>
        <position position="804"/>
    </location>
</feature>
<dbReference type="PROSITE" id="PS50109">
    <property type="entry name" value="HIS_KIN"/>
    <property type="match status" value="1"/>
</dbReference>
<keyword evidence="5" id="KW-0418">Kinase</keyword>
<evidence type="ECO:0000259" key="10">
    <source>
        <dbReference type="PROSITE" id="PS50113"/>
    </source>
</evidence>
<accession>A0ABQ6LN00</accession>
<evidence type="ECO:0000256" key="5">
    <source>
        <dbReference type="ARBA" id="ARBA00022777"/>
    </source>
</evidence>
<dbReference type="Gene3D" id="3.40.50.2300">
    <property type="match status" value="1"/>
</dbReference>
<evidence type="ECO:0000256" key="6">
    <source>
        <dbReference type="PROSITE-ProRule" id="PRU00169"/>
    </source>
</evidence>
<keyword evidence="4" id="KW-0808">Transferase</keyword>
<dbReference type="Gene3D" id="3.30.565.10">
    <property type="entry name" value="Histidine kinase-like ATPase, C-terminal domain"/>
    <property type="match status" value="1"/>
</dbReference>
<dbReference type="InterPro" id="IPR036890">
    <property type="entry name" value="HATPase_C_sf"/>
</dbReference>
<protein>
    <recommendedName>
        <fullName evidence="2">histidine kinase</fullName>
        <ecNumber evidence="2">2.7.13.3</ecNumber>
    </recommendedName>
</protein>
<dbReference type="SMART" id="SM00448">
    <property type="entry name" value="REC"/>
    <property type="match status" value="1"/>
</dbReference>
<dbReference type="EMBL" id="BSYI01000007">
    <property type="protein sequence ID" value="GMG82019.1"/>
    <property type="molecule type" value="Genomic_DNA"/>
</dbReference>
<dbReference type="InterPro" id="IPR000700">
    <property type="entry name" value="PAS-assoc_C"/>
</dbReference>
<evidence type="ECO:0000313" key="12">
    <source>
        <dbReference type="Proteomes" id="UP001239909"/>
    </source>
</evidence>
<dbReference type="SMART" id="SM00388">
    <property type="entry name" value="HisKA"/>
    <property type="match status" value="1"/>
</dbReference>
<gene>
    <name evidence="11" type="ORF">LNKW23_12320</name>
</gene>
<dbReference type="Pfam" id="PF00072">
    <property type="entry name" value="Response_reg"/>
    <property type="match status" value="1"/>
</dbReference>
<evidence type="ECO:0000256" key="7">
    <source>
        <dbReference type="SAM" id="MobiDB-lite"/>
    </source>
</evidence>
<dbReference type="SMART" id="SM00091">
    <property type="entry name" value="PAS"/>
    <property type="match status" value="2"/>
</dbReference>
<feature type="region of interest" description="Disordered" evidence="7">
    <location>
        <begin position="1"/>
        <end position="27"/>
    </location>
</feature>
<dbReference type="InterPro" id="IPR000014">
    <property type="entry name" value="PAS"/>
</dbReference>
<keyword evidence="3 6" id="KW-0597">Phosphoprotein</keyword>
<comment type="caution">
    <text evidence="11">The sequence shown here is derived from an EMBL/GenBank/DDBJ whole genome shotgun (WGS) entry which is preliminary data.</text>
</comment>
<dbReference type="InterPro" id="IPR003594">
    <property type="entry name" value="HATPase_dom"/>
</dbReference>
<dbReference type="InterPro" id="IPR001789">
    <property type="entry name" value="Sig_transdc_resp-reg_receiver"/>
</dbReference>
<feature type="domain" description="Histidine kinase" evidence="8">
    <location>
        <begin position="522"/>
        <end position="735"/>
    </location>
</feature>
<dbReference type="InterPro" id="IPR004358">
    <property type="entry name" value="Sig_transdc_His_kin-like_C"/>
</dbReference>
<dbReference type="PANTHER" id="PTHR43047">
    <property type="entry name" value="TWO-COMPONENT HISTIDINE PROTEIN KINASE"/>
    <property type="match status" value="1"/>
</dbReference>
<evidence type="ECO:0000256" key="1">
    <source>
        <dbReference type="ARBA" id="ARBA00000085"/>
    </source>
</evidence>
<dbReference type="InterPro" id="IPR011006">
    <property type="entry name" value="CheY-like_superfamily"/>
</dbReference>
<dbReference type="NCBIfam" id="TIGR00229">
    <property type="entry name" value="sensory_box"/>
    <property type="match status" value="1"/>
</dbReference>
<keyword evidence="12" id="KW-1185">Reference proteome</keyword>
<evidence type="ECO:0000256" key="2">
    <source>
        <dbReference type="ARBA" id="ARBA00012438"/>
    </source>
</evidence>
<dbReference type="EC" id="2.7.13.3" evidence="2"/>
<dbReference type="CDD" id="cd00082">
    <property type="entry name" value="HisKA"/>
    <property type="match status" value="1"/>
</dbReference>
<dbReference type="CDD" id="cd00130">
    <property type="entry name" value="PAS"/>
    <property type="match status" value="1"/>
</dbReference>
<dbReference type="PROSITE" id="PS50110">
    <property type="entry name" value="RESPONSE_REGULATORY"/>
    <property type="match status" value="1"/>
</dbReference>
<dbReference type="Pfam" id="PF00512">
    <property type="entry name" value="HisKA"/>
    <property type="match status" value="1"/>
</dbReference>
<dbReference type="SUPFAM" id="SSF55785">
    <property type="entry name" value="PYP-like sensor domain (PAS domain)"/>
    <property type="match status" value="2"/>
</dbReference>
<feature type="domain" description="Response regulatory" evidence="9">
    <location>
        <begin position="755"/>
        <end position="871"/>
    </location>
</feature>
<dbReference type="Pfam" id="PF12860">
    <property type="entry name" value="PAS_7"/>
    <property type="match status" value="1"/>
</dbReference>
<evidence type="ECO:0000313" key="11">
    <source>
        <dbReference type="EMBL" id="GMG82019.1"/>
    </source>
</evidence>
<dbReference type="Gene3D" id="1.10.287.130">
    <property type="match status" value="1"/>
</dbReference>
<evidence type="ECO:0000256" key="3">
    <source>
        <dbReference type="ARBA" id="ARBA00022553"/>
    </source>
</evidence>
<evidence type="ECO:0000259" key="9">
    <source>
        <dbReference type="PROSITE" id="PS50110"/>
    </source>
</evidence>
<dbReference type="Proteomes" id="UP001239909">
    <property type="component" value="Unassembled WGS sequence"/>
</dbReference>
<dbReference type="SUPFAM" id="SSF55874">
    <property type="entry name" value="ATPase domain of HSP90 chaperone/DNA topoisomerase II/histidine kinase"/>
    <property type="match status" value="1"/>
</dbReference>
<dbReference type="InterPro" id="IPR035965">
    <property type="entry name" value="PAS-like_dom_sf"/>
</dbReference>
<sequence>MADMRETERDTAGGTAMAVPEPASAGRETAVAGFDANGRLVERNAEWERLAGPSAPGADRAACLAAMIAAFAEIRDFPEADPARSAKIAACWAAPGEPVEARLPDGSWRLLASHDRADGGRSFLAIDITRQEETHALANRLLIENPVAIWAVEAATGRFAFANQAARALYGAARSEDQGLALIERFMMPHQRDIFDSRAAAPGRVDFVDALLETPSGKRLWTAGATKGIAHRGRALTMCTLFDTTESERADHEQARALEILNDAILNLDEALALYDADFRFVMGNARLYEQFYSEVAPPKPGEHSHETIRRLVEAGFYAIPEGMTQEAFLARTLAGVDPRPAETEIALADGRSFLRKIHTTRIGGYFVTFTETTAERRAERAEHEADRLVRTIVENSPTTFLVSRIADGKIIYFPPASQERFGDIESTLSFFLDPKDREDYLAALMETGSLTDYPVRFRRRDGSVMQGLTSARVVTYKGEDVIISSTRDITETLAMQAELERSREIAHQNEKLSALGELLAGVSHELNNPLSIIVGYALMLQDRIDDPALRRRVDRIAQAAERCTKIVHTFLAMARKRPARIEPCDLNEVIEMALDVAGYGLRTEGAEVICDLEPGLPHVAADPDQMAQVLTNLIVNAEHALAGKGPEGRLRLASFHDAEAGEVVVEIADNGHGISRDVQARIFEPFFTTKAVGTGTGVGLAFCHRIVTAHGGRLTVQSEPGRGATFAVALEAIAAPRPRAPAAGPAETHRAARRVLVVDDEPDVADMICDVLAEAGYETEACNRARSALARLAERRFDAILSDIRMPDLDGAGFLEALRRQAPDRVARLGFVTGDALSPPVQALLASSGRPHLEKPLMPEALIALADRLADPGRGDLP</sequence>